<name>A0A4U1C635_9SPHI</name>
<dbReference type="Gene3D" id="2.60.40.3650">
    <property type="match status" value="1"/>
</dbReference>
<dbReference type="InterPro" id="IPR024191">
    <property type="entry name" value="Peptidase_M61"/>
</dbReference>
<keyword evidence="6" id="KW-1185">Reference proteome</keyword>
<evidence type="ECO:0000313" key="5">
    <source>
        <dbReference type="EMBL" id="TKC00775.1"/>
    </source>
</evidence>
<feature type="domain" description="PDZ" evidence="3">
    <location>
        <begin position="497"/>
        <end position="571"/>
    </location>
</feature>
<evidence type="ECO:0000259" key="3">
    <source>
        <dbReference type="Pfam" id="PF13180"/>
    </source>
</evidence>
<dbReference type="Proteomes" id="UP000308181">
    <property type="component" value="Unassembled WGS sequence"/>
</dbReference>
<dbReference type="PIRSF" id="PIRSF016493">
    <property type="entry name" value="Glycyl_aminpptds"/>
    <property type="match status" value="1"/>
</dbReference>
<feature type="domain" description="Peptidase M61 N-terminal" evidence="4">
    <location>
        <begin position="24"/>
        <end position="186"/>
    </location>
</feature>
<dbReference type="OrthoDB" id="9778516at2"/>
<feature type="domain" description="Peptidase M61 catalytic" evidence="2">
    <location>
        <begin position="283"/>
        <end position="401"/>
    </location>
</feature>
<dbReference type="Gene3D" id="2.30.42.10">
    <property type="match status" value="1"/>
</dbReference>
<keyword evidence="1" id="KW-0732">Signal</keyword>
<evidence type="ECO:0000259" key="4">
    <source>
        <dbReference type="Pfam" id="PF17899"/>
    </source>
</evidence>
<reference evidence="5 6" key="1">
    <citation type="submission" date="2019-04" db="EMBL/GenBank/DDBJ databases">
        <title>Pedobacter sp. AR-3-17 sp. nov., isolated from Arctic soil.</title>
        <authorList>
            <person name="Dahal R.H."/>
            <person name="Kim D.-U."/>
        </authorList>
    </citation>
    <scope>NUCLEOTIDE SEQUENCE [LARGE SCALE GENOMIC DNA]</scope>
    <source>
        <strain evidence="5 6">AR-3-17</strain>
    </source>
</reference>
<accession>A0A4U1C635</accession>
<feature type="chain" id="PRO_5020752528" evidence="1">
    <location>
        <begin position="20"/>
        <end position="607"/>
    </location>
</feature>
<dbReference type="InterPro" id="IPR007963">
    <property type="entry name" value="Peptidase_M61_catalytic"/>
</dbReference>
<dbReference type="InterPro" id="IPR036034">
    <property type="entry name" value="PDZ_sf"/>
</dbReference>
<dbReference type="EMBL" id="SWBP01000001">
    <property type="protein sequence ID" value="TKC00775.1"/>
    <property type="molecule type" value="Genomic_DNA"/>
</dbReference>
<evidence type="ECO:0000313" key="6">
    <source>
        <dbReference type="Proteomes" id="UP000308181"/>
    </source>
</evidence>
<dbReference type="Pfam" id="PF13180">
    <property type="entry name" value="PDZ_2"/>
    <property type="match status" value="1"/>
</dbReference>
<dbReference type="RefSeq" id="WP_136824981.1">
    <property type="nucleotide sequence ID" value="NZ_SWBP01000001.1"/>
</dbReference>
<dbReference type="Gene3D" id="1.10.390.10">
    <property type="entry name" value="Neutral Protease Domain 2"/>
    <property type="match status" value="1"/>
</dbReference>
<organism evidence="5 6">
    <name type="scientific">Pedobacter cryophilus</name>
    <dbReference type="NCBI Taxonomy" id="2571271"/>
    <lineage>
        <taxon>Bacteria</taxon>
        <taxon>Pseudomonadati</taxon>
        <taxon>Bacteroidota</taxon>
        <taxon>Sphingobacteriia</taxon>
        <taxon>Sphingobacteriales</taxon>
        <taxon>Sphingobacteriaceae</taxon>
        <taxon>Pedobacter</taxon>
    </lineage>
</organism>
<sequence length="607" mass="68033">MNKIIVLLILLSFSSILKAQNAIQYTVSLENAVHHEASISMVIPQVPAGPLKVRMSRSSPGRYATHEFGKNIYDVHAYDIDGAEIKINQIEGDVYEIPNHQGKVKITYTLFANWVDGTYAGIDHRHAHLNMPASFMWVPTMQNIPMEVKFNLPLNWKVATQLIPKNGVYYAPNLQYFMDSPTELSNYQLKSWEVKNPDGLKQKINIVYHGATSDSVFNDFENKVKKVVIEAQAVFGELPKYENGEYRFLIDVLPTHAGDGMEHRNSTIITSRGESLDQKAEDVLGTVSHEYFHAWNVERIRPKTLEPFNFEKANMSDGLWFAEGFTQYYGELLLARAGINSPEDFASLQGNFLNAVLNAPGANKYSPIFMSQRAVFVDAGVAIDQNNHANIFSSYYLYGDITALALDLTLRSQFKLTLDDYMKAVWKAHGKTEIAYNISDLEKILGEITRSEDFAKTFFSQYIYGSQKADYEKLLAPAGFVFRRSQPNAAWIGNSRIVMKEGKAIVSSAAIKGTPLYLAGLDAGDAIIKMDENNIVNEQSILGFLKTKSPGEMLNITYERDGKTMSTTLKLANNPAVEVVTFEKAGLTITPEIEAFRKSWLNSKASN</sequence>
<dbReference type="InterPro" id="IPR040756">
    <property type="entry name" value="Peptidase_M61_N"/>
</dbReference>
<comment type="caution">
    <text evidence="5">The sequence shown here is derived from an EMBL/GenBank/DDBJ whole genome shotgun (WGS) entry which is preliminary data.</text>
</comment>
<feature type="signal peptide" evidence="1">
    <location>
        <begin position="1"/>
        <end position="19"/>
    </location>
</feature>
<evidence type="ECO:0000259" key="2">
    <source>
        <dbReference type="Pfam" id="PF05299"/>
    </source>
</evidence>
<dbReference type="Pfam" id="PF17899">
    <property type="entry name" value="Peptidase_M61_N"/>
    <property type="match status" value="1"/>
</dbReference>
<dbReference type="Pfam" id="PF05299">
    <property type="entry name" value="Peptidase_M61"/>
    <property type="match status" value="1"/>
</dbReference>
<dbReference type="InterPro" id="IPR027268">
    <property type="entry name" value="Peptidase_M4/M1_CTD_sf"/>
</dbReference>
<protein>
    <submittedName>
        <fullName evidence="5">M61 family metallopeptidase</fullName>
    </submittedName>
</protein>
<dbReference type="SUPFAM" id="SSF55486">
    <property type="entry name" value="Metalloproteases ('zincins'), catalytic domain"/>
    <property type="match status" value="1"/>
</dbReference>
<proteinExistence type="predicted"/>
<evidence type="ECO:0000256" key="1">
    <source>
        <dbReference type="SAM" id="SignalP"/>
    </source>
</evidence>
<dbReference type="SUPFAM" id="SSF50156">
    <property type="entry name" value="PDZ domain-like"/>
    <property type="match status" value="1"/>
</dbReference>
<dbReference type="AlphaFoldDB" id="A0A4U1C635"/>
<dbReference type="InterPro" id="IPR001478">
    <property type="entry name" value="PDZ"/>
</dbReference>
<gene>
    <name evidence="5" type="ORF">FA046_03610</name>
</gene>